<dbReference type="EMBL" id="CM034413">
    <property type="protein sequence ID" value="KAJ0170451.1"/>
    <property type="molecule type" value="Genomic_DNA"/>
</dbReference>
<gene>
    <name evidence="1" type="ORF">K1T71_013822</name>
</gene>
<name>A0ACC1CG41_9NEOP</name>
<accession>A0ACC1CG41</accession>
<evidence type="ECO:0000313" key="1">
    <source>
        <dbReference type="EMBL" id="KAJ0170451.1"/>
    </source>
</evidence>
<organism evidence="1 2">
    <name type="scientific">Dendrolimus kikuchii</name>
    <dbReference type="NCBI Taxonomy" id="765133"/>
    <lineage>
        <taxon>Eukaryota</taxon>
        <taxon>Metazoa</taxon>
        <taxon>Ecdysozoa</taxon>
        <taxon>Arthropoda</taxon>
        <taxon>Hexapoda</taxon>
        <taxon>Insecta</taxon>
        <taxon>Pterygota</taxon>
        <taxon>Neoptera</taxon>
        <taxon>Endopterygota</taxon>
        <taxon>Lepidoptera</taxon>
        <taxon>Glossata</taxon>
        <taxon>Ditrysia</taxon>
        <taxon>Bombycoidea</taxon>
        <taxon>Lasiocampidae</taxon>
        <taxon>Dendrolimus</taxon>
    </lineage>
</organism>
<proteinExistence type="predicted"/>
<keyword evidence="2" id="KW-1185">Reference proteome</keyword>
<sequence length="897" mass="99987">MLSSVSSKPASDEAAKWYHKPWKAMADLAEAVDDLICSFDYMDTAMDNLVMMLFIWILFSIVLLGIARWAYNRFTTKPVDTNTKPTIEETKKTTNEIVSSADSVLATSAKVKSASFKPAKPTSFVPATPPVKKRLGRMSPGPEQLNLKKHQSLVIPTCTGGDQPSVQFVNDLLTWLYNDLVIVNELVQQWIVSMNEFSKKSVEEQGIGVELVRALDSHPPSVSNVFCECDSKDDVTITCDCDATPAFQLKAFSQRGEKVEVSHYRVNVNRFRARLNIVMVTDKLTGELKCDGWPEVKVALAPVGPLRPNATESNMQQLISDIVVSALRSTHFHFNLSGYPTCPRLRRYVDSGPRLPLHYDALLQHDRQLYTSTPTSTAGSVAMLGDKRLLVKVVAAKDIGGKTGCIAPYCVVEMDEPPQRNQTAFKKDTSCPQWEEHFLFDLSPLTAELLFEVYDRTGPPSPGGGQTQHRFLGLGLVGIDELLAAPSQRQQIALQTRPMEEHDVTGTLTVEFLFIEGADIPDLGSRPLKIKESLRTLSPQGQLTTTTKTIFKQNGHDSGQLTESALRELELSPTNAANKSTLIIHSVQREPKKSIKVEITDSGKFIEVEREQSEPIDKEEIINKDIVKEDSVISNIDKHVTASPNQSPGKSVRIKENGAKVNGDNVDAQGDYVNNLNENSPPEPAPRKRKRDFFGTIKRRLGRSRTRGQSLDLTDSDIETQNRLRSVSAERNIHDKALTIPNRNVYSAGASPAQSGDESRTSRSEMSGFSTASARTFIHEASTLVLETIEAGIKKHYLVPLTIAQRSRWRRKGVKLHIYNEHTFIAKHLSGGTVCEVCNKTIARRLGKQGYECRDCLMRCHKHCHIRVLHTCPQSTVHNMELTYISSPYTDRNIRML</sequence>
<comment type="caution">
    <text evidence="1">The sequence shown here is derived from an EMBL/GenBank/DDBJ whole genome shotgun (WGS) entry which is preliminary data.</text>
</comment>
<dbReference type="Proteomes" id="UP000824533">
    <property type="component" value="Linkage Group LG27"/>
</dbReference>
<evidence type="ECO:0000313" key="2">
    <source>
        <dbReference type="Proteomes" id="UP000824533"/>
    </source>
</evidence>
<protein>
    <submittedName>
        <fullName evidence="1">Uncharacterized protein</fullName>
    </submittedName>
</protein>
<reference evidence="1 2" key="1">
    <citation type="journal article" date="2021" name="Front. Genet.">
        <title>Chromosome-Level Genome Assembly Reveals Significant Gene Expansion in the Toll and IMD Signaling Pathways of Dendrolimus kikuchii.</title>
        <authorList>
            <person name="Zhou J."/>
            <person name="Wu P."/>
            <person name="Xiong Z."/>
            <person name="Liu N."/>
            <person name="Zhao N."/>
            <person name="Ji M."/>
            <person name="Qiu Y."/>
            <person name="Yang B."/>
        </authorList>
    </citation>
    <scope>NUCLEOTIDE SEQUENCE [LARGE SCALE GENOMIC DNA]</scope>
    <source>
        <strain evidence="1">Ann1</strain>
    </source>
</reference>